<proteinExistence type="predicted"/>
<dbReference type="OrthoDB" id="5930286at2"/>
<name>A0A1T4PX90_9HYPH</name>
<dbReference type="STRING" id="225324.SAMN02745126_03068"/>
<accession>A0A1T4PX90</accession>
<dbReference type="SUPFAM" id="SSF103515">
    <property type="entry name" value="Autotransporter"/>
    <property type="match status" value="1"/>
</dbReference>
<dbReference type="InterPro" id="IPR036709">
    <property type="entry name" value="Autotransporte_beta_dom_sf"/>
</dbReference>
<evidence type="ECO:0000313" key="2">
    <source>
        <dbReference type="EMBL" id="SJZ96115.1"/>
    </source>
</evidence>
<sequence>NNQMWRTIAIPGLATRTAQASTGANQVFGLVEGGYRFAFGSSGDTTLAPFARLQGSTVTQNGFTETGAQSLDLTVAPQTTNSLRSVLGAQLAGTAQLGWGEPLALQVKLGWSHEYASTSLPVTATLAGAPSTSFTTYGLSPQRDGLLVGMGASTAIARATSLYARYEGLLSGSDSSHAFTAGVRMTW</sequence>
<dbReference type="RefSeq" id="WP_139373887.1">
    <property type="nucleotide sequence ID" value="NZ_FUWJ01000002.1"/>
</dbReference>
<reference evidence="3" key="1">
    <citation type="submission" date="2017-02" db="EMBL/GenBank/DDBJ databases">
        <authorList>
            <person name="Varghese N."/>
            <person name="Submissions S."/>
        </authorList>
    </citation>
    <scope>NUCLEOTIDE SEQUENCE [LARGE SCALE GENOMIC DNA]</scope>
    <source>
        <strain evidence="3">ATCC 27094</strain>
    </source>
</reference>
<gene>
    <name evidence="2" type="ORF">SAMN02745126_03068</name>
</gene>
<dbReference type="Gene3D" id="2.40.128.130">
    <property type="entry name" value="Autotransporter beta-domain"/>
    <property type="match status" value="1"/>
</dbReference>
<dbReference type="InterPro" id="IPR006315">
    <property type="entry name" value="OM_autotransptr_brl_dom"/>
</dbReference>
<dbReference type="Pfam" id="PF03797">
    <property type="entry name" value="Autotransporter"/>
    <property type="match status" value="1"/>
</dbReference>
<dbReference type="EMBL" id="FUWJ01000002">
    <property type="protein sequence ID" value="SJZ96115.1"/>
    <property type="molecule type" value="Genomic_DNA"/>
</dbReference>
<organism evidence="2 3">
    <name type="scientific">Enhydrobacter aerosaccus</name>
    <dbReference type="NCBI Taxonomy" id="225324"/>
    <lineage>
        <taxon>Bacteria</taxon>
        <taxon>Pseudomonadati</taxon>
        <taxon>Pseudomonadota</taxon>
        <taxon>Alphaproteobacteria</taxon>
        <taxon>Hyphomicrobiales</taxon>
        <taxon>Enhydrobacter</taxon>
    </lineage>
</organism>
<evidence type="ECO:0000259" key="1">
    <source>
        <dbReference type="PROSITE" id="PS51208"/>
    </source>
</evidence>
<feature type="non-terminal residue" evidence="2">
    <location>
        <position position="1"/>
    </location>
</feature>
<protein>
    <submittedName>
        <fullName evidence="2">Outer membrane autotransporter barrel domain-containing protein</fullName>
    </submittedName>
</protein>
<dbReference type="AlphaFoldDB" id="A0A1T4PX90"/>
<dbReference type="Proteomes" id="UP000190092">
    <property type="component" value="Unassembled WGS sequence"/>
</dbReference>
<evidence type="ECO:0000313" key="3">
    <source>
        <dbReference type="Proteomes" id="UP000190092"/>
    </source>
</evidence>
<dbReference type="PROSITE" id="PS51208">
    <property type="entry name" value="AUTOTRANSPORTER"/>
    <property type="match status" value="1"/>
</dbReference>
<keyword evidence="3" id="KW-1185">Reference proteome</keyword>
<dbReference type="NCBIfam" id="TIGR01414">
    <property type="entry name" value="autotrans_barl"/>
    <property type="match status" value="1"/>
</dbReference>
<dbReference type="GO" id="GO:0019867">
    <property type="term" value="C:outer membrane"/>
    <property type="evidence" value="ECO:0007669"/>
    <property type="project" value="InterPro"/>
</dbReference>
<dbReference type="InterPro" id="IPR005546">
    <property type="entry name" value="Autotransporte_beta"/>
</dbReference>
<feature type="domain" description="Autotransporter" evidence="1">
    <location>
        <begin position="1"/>
        <end position="187"/>
    </location>
</feature>